<organism evidence="3 4">
    <name type="scientific">Cryobacterium melibiosiphilum</name>
    <dbReference type="NCBI Taxonomy" id="995039"/>
    <lineage>
        <taxon>Bacteria</taxon>
        <taxon>Bacillati</taxon>
        <taxon>Actinomycetota</taxon>
        <taxon>Actinomycetes</taxon>
        <taxon>Micrococcales</taxon>
        <taxon>Microbacteriaceae</taxon>
        <taxon>Cryobacterium</taxon>
    </lineage>
</organism>
<feature type="signal peptide" evidence="1">
    <location>
        <begin position="1"/>
        <end position="27"/>
    </location>
</feature>
<name>A0A3A5MG19_9MICO</name>
<reference evidence="3 4" key="1">
    <citation type="submission" date="2018-09" db="EMBL/GenBank/DDBJ databases">
        <title>Novel species of Cryobacterium.</title>
        <authorList>
            <person name="Liu Q."/>
            <person name="Xin Y.-H."/>
        </authorList>
    </citation>
    <scope>NUCLEOTIDE SEQUENCE [LARGE SCALE GENOMIC DNA]</scope>
    <source>
        <strain evidence="3 4">Hh39</strain>
    </source>
</reference>
<keyword evidence="4" id="KW-1185">Reference proteome</keyword>
<sequence length="195" mass="19114">MRARTSAFGIIATTGILFFAALAPANAVDSTDTIDSTVSAGNLSATATAPDAMTGVTLDGINAKTSTGTASAWNITNARGSNAAWSLTASATDFTSAAGTIDLTARTLPVGNLTITPGTVSAGAGSDAAPTTSAVVMSGTAQSLVSSSTLGKGSFTLAPTFSLAVPANSYRSNFSAAVGSTAVNPYVSTITFTIA</sequence>
<feature type="domain" description="WxL" evidence="2">
    <location>
        <begin position="63"/>
        <end position="168"/>
    </location>
</feature>
<comment type="caution">
    <text evidence="3">The sequence shown here is derived from an EMBL/GenBank/DDBJ whole genome shotgun (WGS) entry which is preliminary data.</text>
</comment>
<evidence type="ECO:0000313" key="3">
    <source>
        <dbReference type="EMBL" id="RJT86919.1"/>
    </source>
</evidence>
<gene>
    <name evidence="3" type="ORF">D6T64_17480</name>
</gene>
<accession>A0A3A5MG19</accession>
<dbReference type="Pfam" id="PF13731">
    <property type="entry name" value="WxL"/>
    <property type="match status" value="1"/>
</dbReference>
<dbReference type="InterPro" id="IPR027994">
    <property type="entry name" value="WxL_dom"/>
</dbReference>
<evidence type="ECO:0000313" key="4">
    <source>
        <dbReference type="Proteomes" id="UP000272015"/>
    </source>
</evidence>
<keyword evidence="1" id="KW-0732">Signal</keyword>
<dbReference type="EMBL" id="QZVS01000093">
    <property type="protein sequence ID" value="RJT86919.1"/>
    <property type="molecule type" value="Genomic_DNA"/>
</dbReference>
<dbReference type="Proteomes" id="UP000272015">
    <property type="component" value="Unassembled WGS sequence"/>
</dbReference>
<dbReference type="AlphaFoldDB" id="A0A3A5MG19"/>
<evidence type="ECO:0000259" key="2">
    <source>
        <dbReference type="Pfam" id="PF13731"/>
    </source>
</evidence>
<evidence type="ECO:0000256" key="1">
    <source>
        <dbReference type="SAM" id="SignalP"/>
    </source>
</evidence>
<feature type="chain" id="PRO_5017471017" description="WxL domain-containing protein" evidence="1">
    <location>
        <begin position="28"/>
        <end position="195"/>
    </location>
</feature>
<protein>
    <recommendedName>
        <fullName evidence="2">WxL domain-containing protein</fullName>
    </recommendedName>
</protein>
<proteinExistence type="predicted"/>